<feature type="compositionally biased region" description="Basic and acidic residues" evidence="2">
    <location>
        <begin position="228"/>
        <end position="241"/>
    </location>
</feature>
<comment type="caution">
    <text evidence="3">The sequence shown here is derived from an EMBL/GenBank/DDBJ whole genome shotgun (WGS) entry which is preliminary data.</text>
</comment>
<evidence type="ECO:0000256" key="1">
    <source>
        <dbReference type="SAM" id="Coils"/>
    </source>
</evidence>
<dbReference type="PANTHER" id="PTHR37076:SF3">
    <property type="entry name" value="STRESS RESPONSE PROTEIN NST1-LIKE"/>
    <property type="match status" value="1"/>
</dbReference>
<organism evidence="3 5">
    <name type="scientific">Forsythia ovata</name>
    <dbReference type="NCBI Taxonomy" id="205694"/>
    <lineage>
        <taxon>Eukaryota</taxon>
        <taxon>Viridiplantae</taxon>
        <taxon>Streptophyta</taxon>
        <taxon>Embryophyta</taxon>
        <taxon>Tracheophyta</taxon>
        <taxon>Spermatophyta</taxon>
        <taxon>Magnoliopsida</taxon>
        <taxon>eudicotyledons</taxon>
        <taxon>Gunneridae</taxon>
        <taxon>Pentapetalae</taxon>
        <taxon>asterids</taxon>
        <taxon>lamiids</taxon>
        <taxon>Lamiales</taxon>
        <taxon>Oleaceae</taxon>
        <taxon>Forsythieae</taxon>
        <taxon>Forsythia</taxon>
    </lineage>
</organism>
<dbReference type="Proteomes" id="UP001604277">
    <property type="component" value="Unassembled WGS sequence"/>
</dbReference>
<gene>
    <name evidence="4" type="ORF">Fot_26309</name>
    <name evidence="3" type="ORF">Fot_56191</name>
</gene>
<evidence type="ECO:0000256" key="2">
    <source>
        <dbReference type="SAM" id="MobiDB-lite"/>
    </source>
</evidence>
<feature type="region of interest" description="Disordered" evidence="2">
    <location>
        <begin position="29"/>
        <end position="61"/>
    </location>
</feature>
<proteinExistence type="predicted"/>
<dbReference type="EMBL" id="JBFOLJ010000007">
    <property type="protein sequence ID" value="KAL2522386.1"/>
    <property type="molecule type" value="Genomic_DNA"/>
</dbReference>
<dbReference type="PANTHER" id="PTHR37076">
    <property type="entry name" value="HISTONE-LYSINE N-METHYLTRANSFERASE, H3 LYSINE-79 SPECIFIC-LIKE-RELATED"/>
    <property type="match status" value="1"/>
</dbReference>
<feature type="region of interest" description="Disordered" evidence="2">
    <location>
        <begin position="213"/>
        <end position="248"/>
    </location>
</feature>
<reference evidence="3" key="1">
    <citation type="submission" date="2024-07" db="EMBL/GenBank/DDBJ databases">
        <title>Two chromosome-level genome assemblies of Korean endemic species Abeliophyllum distichum and Forsythia ovata (Oleaceae).</title>
        <authorList>
            <person name="Mun J.H."/>
        </authorList>
    </citation>
    <scope>NUCLEOTIDE SEQUENCE</scope>
    <source>
        <strain evidence="3">KNKB202402200001</strain>
        <tissue evidence="3">Leaf</tissue>
    </source>
</reference>
<keyword evidence="1" id="KW-0175">Coiled coil</keyword>
<evidence type="ECO:0008006" key="6">
    <source>
        <dbReference type="Google" id="ProtNLM"/>
    </source>
</evidence>
<evidence type="ECO:0000313" key="4">
    <source>
        <dbReference type="EMBL" id="KAL2522386.1"/>
    </source>
</evidence>
<sequence length="454" mass="53646">MKKLFGNWYEENEVWSPVSLSESAKPFGFSHPQKFSDTPPPPSPKFPHFSSTKSPHKKMKRKKWSELEEQTLLSKYSDLLNSGTLAKLKTREKKFKPIADHVNSLHHLQDPISYPFKWSWRDVSIKVQNMRHQYLGVKQKIRISNNEFNWEDGEIHWENFLKYKEVFGDIELSDCVKENTNNNSRQKFGDEGISDILGEGGVLGLGYGMDSEEMEDEEEEGYEEEGEQRDGELRGEEGAKEENEELGFEGGRKLKKRFKGKRLRMVGAKLLELKDVILRREDKWREREWCKEERVMENEKARKEREMHREKRLKEREEEIDDKEMELEERQLIWAKREVEKRLRLEREFDEEKRRRMKLEEKWEEEEVEWRDRMVEMQIEHEKQMMQMHADACQNQLQILGVMARLVCQFFGSVNDGLGGGLGTLPPQVLQNLQHPGALGDNGKPDATSPSEFL</sequence>
<evidence type="ECO:0000313" key="5">
    <source>
        <dbReference type="Proteomes" id="UP001604277"/>
    </source>
</evidence>
<dbReference type="EMBL" id="JBFOLJ010000039">
    <property type="protein sequence ID" value="KAL2457527.1"/>
    <property type="molecule type" value="Genomic_DNA"/>
</dbReference>
<feature type="compositionally biased region" description="Acidic residues" evidence="2">
    <location>
        <begin position="213"/>
        <end position="227"/>
    </location>
</feature>
<feature type="coiled-coil region" evidence="1">
    <location>
        <begin position="293"/>
        <end position="369"/>
    </location>
</feature>
<reference evidence="5" key="2">
    <citation type="submission" date="2024-07" db="EMBL/GenBank/DDBJ databases">
        <title>Two chromosome-level genome assemblies of Korean endemic species Abeliophyllum distichum and Forsythia ovata (Oleaceae).</title>
        <authorList>
            <person name="Jang H."/>
        </authorList>
    </citation>
    <scope>NUCLEOTIDE SEQUENCE [LARGE SCALE GENOMIC DNA]</scope>
</reference>
<feature type="region of interest" description="Disordered" evidence="2">
    <location>
        <begin position="433"/>
        <end position="454"/>
    </location>
</feature>
<evidence type="ECO:0000313" key="3">
    <source>
        <dbReference type="EMBL" id="KAL2457527.1"/>
    </source>
</evidence>
<dbReference type="AlphaFoldDB" id="A0ABD1P0X1"/>
<accession>A0ABD1P0X1</accession>
<protein>
    <recommendedName>
        <fullName evidence="6">Stress response protein NST1-like</fullName>
    </recommendedName>
</protein>
<keyword evidence="5" id="KW-1185">Reference proteome</keyword>
<name>A0ABD1P0X1_9LAMI</name>